<feature type="transmembrane region" description="Helical" evidence="11">
    <location>
        <begin position="151"/>
        <end position="171"/>
    </location>
</feature>
<reference evidence="12" key="2">
    <citation type="submission" date="2023-06" db="EMBL/GenBank/DDBJ databases">
        <authorList>
            <consortium name="Lawrence Berkeley National Laboratory"/>
            <person name="Haridas S."/>
            <person name="Hensen N."/>
            <person name="Bonometti L."/>
            <person name="Westerberg I."/>
            <person name="Brannstrom I.O."/>
            <person name="Guillou S."/>
            <person name="Cros-Aarteil S."/>
            <person name="Calhoun S."/>
            <person name="Kuo A."/>
            <person name="Mondo S."/>
            <person name="Pangilinan J."/>
            <person name="Riley R."/>
            <person name="Labutti K."/>
            <person name="Andreopoulos B."/>
            <person name="Lipzen A."/>
            <person name="Chen C."/>
            <person name="Yanf M."/>
            <person name="Daum C."/>
            <person name="Ng V."/>
            <person name="Clum A."/>
            <person name="Steindorff A."/>
            <person name="Ohm R."/>
            <person name="Martin F."/>
            <person name="Silar P."/>
            <person name="Natvig D."/>
            <person name="Lalanne C."/>
            <person name="Gautier V."/>
            <person name="Ament-Velasquez S.L."/>
            <person name="Kruys A."/>
            <person name="Hutchinson M.I."/>
            <person name="Powell A.J."/>
            <person name="Barry K."/>
            <person name="Miller A.N."/>
            <person name="Grigoriev I.V."/>
            <person name="Debuchy R."/>
            <person name="Gladieux P."/>
            <person name="Thoren M.H."/>
            <person name="Johannesson H."/>
        </authorList>
    </citation>
    <scope>NUCLEOTIDE SEQUENCE</scope>
    <source>
        <strain evidence="12">CBS 118394</strain>
    </source>
</reference>
<dbReference type="GO" id="GO:0005886">
    <property type="term" value="C:plasma membrane"/>
    <property type="evidence" value="ECO:0007669"/>
    <property type="project" value="TreeGrafter"/>
</dbReference>
<evidence type="ECO:0000313" key="13">
    <source>
        <dbReference type="Proteomes" id="UP001283341"/>
    </source>
</evidence>
<sequence length="298" mass="32563">MTHGKLPVPTLTATATGTPGPIPTVIPSTEWQVLGEAGHRTLWVTFAIMVVSAGVFALLSWNVPTSKRIYHVLATLTTIIASISYFALASGDATAYNCHTVTDTHKHVTDISYDICRQVYWARYVDWALTTPLLLLQLSLLAGIDGAHTFMAIVANVIMILTGMFSAFGTHGTAQKWGWYAISCLSYLFVIWHVAIHGSQMVSTKGAGVSKLFASLGLFTLLVWTAYPIVWGVVNGKHKPTIDTEIMIYAVLDILAKPVFGLWLLISHRAMQETNVDLGGWWSNGLSSEGRIRIGDED</sequence>
<dbReference type="SMART" id="SM01021">
    <property type="entry name" value="Bac_rhodopsin"/>
    <property type="match status" value="1"/>
</dbReference>
<keyword evidence="9 11" id="KW-0472">Membrane</keyword>
<dbReference type="GO" id="GO:0005216">
    <property type="term" value="F:monoatomic ion channel activity"/>
    <property type="evidence" value="ECO:0007669"/>
    <property type="project" value="InterPro"/>
</dbReference>
<dbReference type="InterPro" id="IPR018229">
    <property type="entry name" value="Rhodopsin_retinal_BS"/>
</dbReference>
<name>A0AAE0HWU9_9PEZI</name>
<dbReference type="EMBL" id="JAUEDM010000007">
    <property type="protein sequence ID" value="KAK3314069.1"/>
    <property type="molecule type" value="Genomic_DNA"/>
</dbReference>
<dbReference type="PANTHER" id="PTHR28286">
    <property type="match status" value="1"/>
</dbReference>
<dbReference type="Proteomes" id="UP001283341">
    <property type="component" value="Unassembled WGS sequence"/>
</dbReference>
<keyword evidence="5 11" id="KW-0812">Transmembrane</keyword>
<keyword evidence="8" id="KW-0157">Chromophore</keyword>
<evidence type="ECO:0000256" key="2">
    <source>
        <dbReference type="ARBA" id="ARBA00008130"/>
    </source>
</evidence>
<dbReference type="SUPFAM" id="SSF81321">
    <property type="entry name" value="Family A G protein-coupled receptor-like"/>
    <property type="match status" value="1"/>
</dbReference>
<feature type="transmembrane region" description="Helical" evidence="11">
    <location>
        <begin position="69"/>
        <end position="88"/>
    </location>
</feature>
<dbReference type="GO" id="GO:0007602">
    <property type="term" value="P:phototransduction"/>
    <property type="evidence" value="ECO:0007669"/>
    <property type="project" value="UniProtKB-KW"/>
</dbReference>
<dbReference type="CDD" id="cd15028">
    <property type="entry name" value="7tm_Opsin-1_euk"/>
    <property type="match status" value="1"/>
</dbReference>
<feature type="transmembrane region" description="Helical" evidence="11">
    <location>
        <begin position="42"/>
        <end position="62"/>
    </location>
</feature>
<reference evidence="12" key="1">
    <citation type="journal article" date="2023" name="Mol. Phylogenet. Evol.">
        <title>Genome-scale phylogeny and comparative genomics of the fungal order Sordariales.</title>
        <authorList>
            <person name="Hensen N."/>
            <person name="Bonometti L."/>
            <person name="Westerberg I."/>
            <person name="Brannstrom I.O."/>
            <person name="Guillou S."/>
            <person name="Cros-Aarteil S."/>
            <person name="Calhoun S."/>
            <person name="Haridas S."/>
            <person name="Kuo A."/>
            <person name="Mondo S."/>
            <person name="Pangilinan J."/>
            <person name="Riley R."/>
            <person name="LaButti K."/>
            <person name="Andreopoulos B."/>
            <person name="Lipzen A."/>
            <person name="Chen C."/>
            <person name="Yan M."/>
            <person name="Daum C."/>
            <person name="Ng V."/>
            <person name="Clum A."/>
            <person name="Steindorff A."/>
            <person name="Ohm R.A."/>
            <person name="Martin F."/>
            <person name="Silar P."/>
            <person name="Natvig D.O."/>
            <person name="Lalanne C."/>
            <person name="Gautier V."/>
            <person name="Ament-Velasquez S.L."/>
            <person name="Kruys A."/>
            <person name="Hutchinson M.I."/>
            <person name="Powell A.J."/>
            <person name="Barry K."/>
            <person name="Miller A.N."/>
            <person name="Grigoriev I.V."/>
            <person name="Debuchy R."/>
            <person name="Gladieux P."/>
            <person name="Hiltunen Thoren M."/>
            <person name="Johannesson H."/>
        </authorList>
    </citation>
    <scope>NUCLEOTIDE SEQUENCE</scope>
    <source>
        <strain evidence="12">CBS 118394</strain>
    </source>
</reference>
<dbReference type="PRINTS" id="PR00251">
    <property type="entry name" value="BACTRLOPSIN"/>
</dbReference>
<evidence type="ECO:0000256" key="5">
    <source>
        <dbReference type="ARBA" id="ARBA00022692"/>
    </source>
</evidence>
<feature type="transmembrane region" description="Helical" evidence="11">
    <location>
        <begin position="208"/>
        <end position="234"/>
    </location>
</feature>
<dbReference type="AlphaFoldDB" id="A0AAE0HWU9"/>
<feature type="transmembrane region" description="Helical" evidence="11">
    <location>
        <begin position="177"/>
        <end position="196"/>
    </location>
</feature>
<keyword evidence="13" id="KW-1185">Reference proteome</keyword>
<evidence type="ECO:0000256" key="3">
    <source>
        <dbReference type="ARBA" id="ARBA00022543"/>
    </source>
</evidence>
<dbReference type="Gene3D" id="1.20.1070.10">
    <property type="entry name" value="Rhodopsin 7-helix transmembrane proteins"/>
    <property type="match status" value="1"/>
</dbReference>
<evidence type="ECO:0000256" key="10">
    <source>
        <dbReference type="ARBA" id="ARBA00023170"/>
    </source>
</evidence>
<evidence type="ECO:0000256" key="4">
    <source>
        <dbReference type="ARBA" id="ARBA00022606"/>
    </source>
</evidence>
<evidence type="ECO:0000256" key="1">
    <source>
        <dbReference type="ARBA" id="ARBA00004141"/>
    </source>
</evidence>
<evidence type="ECO:0000256" key="8">
    <source>
        <dbReference type="ARBA" id="ARBA00022991"/>
    </source>
</evidence>
<proteinExistence type="inferred from homology"/>
<keyword evidence="3" id="KW-0600">Photoreceptor protein</keyword>
<dbReference type="PROSITE" id="PS00327">
    <property type="entry name" value="BACTERIAL_OPSIN_RET"/>
    <property type="match status" value="1"/>
</dbReference>
<comment type="similarity">
    <text evidence="2">Belongs to the archaeal/bacterial/fungal opsin family.</text>
</comment>
<dbReference type="FunFam" id="1.20.1070.10:FF:000160">
    <property type="entry name" value="Related to Opsin-1"/>
    <property type="match status" value="1"/>
</dbReference>
<feature type="transmembrane region" description="Helical" evidence="11">
    <location>
        <begin position="127"/>
        <end position="144"/>
    </location>
</feature>
<protein>
    <submittedName>
        <fullName evidence="12">Opsin protein</fullName>
    </submittedName>
</protein>
<keyword evidence="7 11" id="KW-1133">Transmembrane helix</keyword>
<dbReference type="InterPro" id="IPR001425">
    <property type="entry name" value="Arc/bac/fun_rhodopsins"/>
</dbReference>
<keyword evidence="10" id="KW-0675">Receptor</keyword>
<evidence type="ECO:0000313" key="12">
    <source>
        <dbReference type="EMBL" id="KAK3314069.1"/>
    </source>
</evidence>
<feature type="transmembrane region" description="Helical" evidence="11">
    <location>
        <begin position="246"/>
        <end position="266"/>
    </location>
</feature>
<organism evidence="12 13">
    <name type="scientific">Apodospora peruviana</name>
    <dbReference type="NCBI Taxonomy" id="516989"/>
    <lineage>
        <taxon>Eukaryota</taxon>
        <taxon>Fungi</taxon>
        <taxon>Dikarya</taxon>
        <taxon>Ascomycota</taxon>
        <taxon>Pezizomycotina</taxon>
        <taxon>Sordariomycetes</taxon>
        <taxon>Sordariomycetidae</taxon>
        <taxon>Sordariales</taxon>
        <taxon>Lasiosphaeriaceae</taxon>
        <taxon>Apodospora</taxon>
    </lineage>
</organism>
<accession>A0AAE0HWU9</accession>
<evidence type="ECO:0000256" key="7">
    <source>
        <dbReference type="ARBA" id="ARBA00022989"/>
    </source>
</evidence>
<dbReference type="PROSITE" id="PS00950">
    <property type="entry name" value="BACTERIAL_OPSIN_1"/>
    <property type="match status" value="1"/>
</dbReference>
<evidence type="ECO:0000256" key="9">
    <source>
        <dbReference type="ARBA" id="ARBA00023136"/>
    </source>
</evidence>
<evidence type="ECO:0000256" key="11">
    <source>
        <dbReference type="SAM" id="Phobius"/>
    </source>
</evidence>
<dbReference type="GO" id="GO:0005783">
    <property type="term" value="C:endoplasmic reticulum"/>
    <property type="evidence" value="ECO:0007669"/>
    <property type="project" value="TreeGrafter"/>
</dbReference>
<gene>
    <name evidence="12" type="ORF">B0H66DRAFT_370785</name>
</gene>
<evidence type="ECO:0000256" key="6">
    <source>
        <dbReference type="ARBA" id="ARBA00022925"/>
    </source>
</evidence>
<keyword evidence="6" id="KW-0681">Retinal protein</keyword>
<comment type="caution">
    <text evidence="12">The sequence shown here is derived from an EMBL/GenBank/DDBJ whole genome shotgun (WGS) entry which is preliminary data.</text>
</comment>
<dbReference type="Pfam" id="PF01036">
    <property type="entry name" value="Bac_rhodopsin"/>
    <property type="match status" value="1"/>
</dbReference>
<dbReference type="GO" id="GO:0009881">
    <property type="term" value="F:photoreceptor activity"/>
    <property type="evidence" value="ECO:0007669"/>
    <property type="project" value="UniProtKB-KW"/>
</dbReference>
<keyword evidence="4" id="KW-0716">Sensory transduction</keyword>
<comment type="subcellular location">
    <subcellularLocation>
        <location evidence="1">Membrane</location>
        <topology evidence="1">Multi-pass membrane protein</topology>
    </subcellularLocation>
</comment>
<dbReference type="PANTHER" id="PTHR28286:SF2">
    <property type="entry name" value="BACTERIORHODOPSIN _OPSIN, NOPA (EUROFUNG)"/>
    <property type="match status" value="1"/>
</dbReference>